<dbReference type="AlphaFoldDB" id="A0A317E1Y2"/>
<dbReference type="EMBL" id="QGLE01000008">
    <property type="protein sequence ID" value="PWR21097.1"/>
    <property type="molecule type" value="Genomic_DNA"/>
</dbReference>
<dbReference type="GO" id="GO:0005525">
    <property type="term" value="F:GTP binding"/>
    <property type="evidence" value="ECO:0007669"/>
    <property type="project" value="InterPro"/>
</dbReference>
<feature type="transmembrane region" description="Helical" evidence="1">
    <location>
        <begin position="441"/>
        <end position="460"/>
    </location>
</feature>
<evidence type="ECO:0000313" key="2">
    <source>
        <dbReference type="EMBL" id="PWR21097.1"/>
    </source>
</evidence>
<dbReference type="SUPFAM" id="SSF52540">
    <property type="entry name" value="P-loop containing nucleoside triphosphate hydrolases"/>
    <property type="match status" value="1"/>
</dbReference>
<dbReference type="RefSeq" id="WP_109906775.1">
    <property type="nucleotide sequence ID" value="NZ_QGLE01000008.1"/>
</dbReference>
<proteinExistence type="predicted"/>
<gene>
    <name evidence="2" type="ORF">DKG74_13905</name>
</gene>
<dbReference type="Gene3D" id="3.40.50.300">
    <property type="entry name" value="P-loop containing nucleotide triphosphate hydrolases"/>
    <property type="match status" value="1"/>
</dbReference>
<reference evidence="2 3" key="1">
    <citation type="submission" date="2018-05" db="EMBL/GenBank/DDBJ databases">
        <title>Zavarzinia sp. HR-AS.</title>
        <authorList>
            <person name="Lee Y."/>
            <person name="Jeon C.O."/>
        </authorList>
    </citation>
    <scope>NUCLEOTIDE SEQUENCE [LARGE SCALE GENOMIC DNA]</scope>
    <source>
        <strain evidence="2 3">HR-AS</strain>
    </source>
</reference>
<dbReference type="OrthoDB" id="7375852at2"/>
<sequence>MARTESKASNAVDELLKSFLPALKASVIELEQRRSIVARVDGQIIGTGQADFTTTNTFYTLNFEGKAFQLVDVPGIEGDERRFEATVKQAIARAHLVFYVNGTNKKPEKATAEKIRSYLNRGTQVVPLVNVRGSADAYEFDEDREALESNGSARAALEQTREVLRSALGAEVLLEGHCIQGLLAFSALALSRADNRTTIHPSRDRDLVLQQRNYLKYFRSPEAMRSFSRIDAVAKILHNKLATFKEDIVEANKIKIRELLAENILVLKAAQCEHEEFMKRVAPEFDKCREALAHSLKSFEQLVVAGRKNLWDGFFNKVQEDSSEIVEKYFGDNEKIQSLIQKDFERRQNILKPELENQLKKNVGEMLDAVREALTRLVEDVNRVQFEEQVLFAGEAAVGYEPAELEMSLKFWDYGAILYRFGSYITTGMAAGSVIPGIGTLIGGVAGAMIALVVSAVSYFQGKDARIRRAQSKVRASIEEKREKLLQSINYNSEEILNPVRDIMNDVYRKIKESQENIDRPLKIIQKLTETMSGLKIQLEDMARGSIRPIQ</sequence>
<comment type="caution">
    <text evidence="2">The sequence shown here is derived from an EMBL/GenBank/DDBJ whole genome shotgun (WGS) entry which is preliminary data.</text>
</comment>
<keyword evidence="1" id="KW-0472">Membrane</keyword>
<dbReference type="Proteomes" id="UP000245461">
    <property type="component" value="Unassembled WGS sequence"/>
</dbReference>
<evidence type="ECO:0000256" key="1">
    <source>
        <dbReference type="SAM" id="Phobius"/>
    </source>
</evidence>
<evidence type="ECO:0000313" key="3">
    <source>
        <dbReference type="Proteomes" id="UP000245461"/>
    </source>
</evidence>
<evidence type="ECO:0008006" key="4">
    <source>
        <dbReference type="Google" id="ProtNLM"/>
    </source>
</evidence>
<organism evidence="2 3">
    <name type="scientific">Zavarzinia aquatilis</name>
    <dbReference type="NCBI Taxonomy" id="2211142"/>
    <lineage>
        <taxon>Bacteria</taxon>
        <taxon>Pseudomonadati</taxon>
        <taxon>Pseudomonadota</taxon>
        <taxon>Alphaproteobacteria</taxon>
        <taxon>Rhodospirillales</taxon>
        <taxon>Zavarziniaceae</taxon>
        <taxon>Zavarzinia</taxon>
    </lineage>
</organism>
<keyword evidence="1" id="KW-1133">Transmembrane helix</keyword>
<keyword evidence="1" id="KW-0812">Transmembrane</keyword>
<accession>A0A317E1Y2</accession>
<keyword evidence="3" id="KW-1185">Reference proteome</keyword>
<name>A0A317E1Y2_9PROT</name>
<dbReference type="InterPro" id="IPR027417">
    <property type="entry name" value="P-loop_NTPase"/>
</dbReference>
<protein>
    <recommendedName>
        <fullName evidence="4">G domain-containing protein</fullName>
    </recommendedName>
</protein>